<dbReference type="SFLD" id="SFLDS00003">
    <property type="entry name" value="Haloacid_Dehalogenase"/>
    <property type="match status" value="1"/>
</dbReference>
<gene>
    <name evidence="6" type="ORF">A3K06_00510</name>
</gene>
<reference evidence="6 7" key="1">
    <citation type="journal article" date="2016" name="Nat. Commun.">
        <title>Thousands of microbial genomes shed light on interconnected biogeochemical processes in an aquifer system.</title>
        <authorList>
            <person name="Anantharaman K."/>
            <person name="Brown C.T."/>
            <person name="Hug L.A."/>
            <person name="Sharon I."/>
            <person name="Castelle C.J."/>
            <person name="Probst A.J."/>
            <person name="Thomas B.C."/>
            <person name="Singh A."/>
            <person name="Wilkins M.J."/>
            <person name="Karaoz U."/>
            <person name="Brodie E.L."/>
            <person name="Williams K.H."/>
            <person name="Hubbard S.S."/>
            <person name="Banfield J.F."/>
        </authorList>
    </citation>
    <scope>NUCLEOTIDE SEQUENCE [LARGE SCALE GENOMIC DNA]</scope>
</reference>
<dbReference type="Gene3D" id="1.10.150.240">
    <property type="entry name" value="Putative phosphatase, domain 2"/>
    <property type="match status" value="1"/>
</dbReference>
<evidence type="ECO:0000256" key="3">
    <source>
        <dbReference type="ARBA" id="ARBA00022723"/>
    </source>
</evidence>
<dbReference type="CDD" id="cd07505">
    <property type="entry name" value="HAD_BPGM-like"/>
    <property type="match status" value="1"/>
</dbReference>
<name>A0A1F5NEX0_9BACT</name>
<dbReference type="PANTHER" id="PTHR46193:SF18">
    <property type="entry name" value="HEXITOL PHOSPHATASE B"/>
    <property type="match status" value="1"/>
</dbReference>
<dbReference type="InterPro" id="IPR023198">
    <property type="entry name" value="PGP-like_dom2"/>
</dbReference>
<keyword evidence="4" id="KW-0460">Magnesium</keyword>
<keyword evidence="5" id="KW-0119">Carbohydrate metabolism</keyword>
<dbReference type="AlphaFoldDB" id="A0A1F5NEX0"/>
<dbReference type="PANTHER" id="PTHR46193">
    <property type="entry name" value="6-PHOSPHOGLUCONATE PHOSPHATASE"/>
    <property type="match status" value="1"/>
</dbReference>
<organism evidence="6 7">
    <name type="scientific">Candidatus Doudnabacteria bacterium RIFCSPHIGHO2_01_52_17</name>
    <dbReference type="NCBI Taxonomy" id="1817820"/>
    <lineage>
        <taxon>Bacteria</taxon>
        <taxon>Candidatus Doudnaibacteriota</taxon>
    </lineage>
</organism>
<dbReference type="InterPro" id="IPR036412">
    <property type="entry name" value="HAD-like_sf"/>
</dbReference>
<dbReference type="GO" id="GO:0046872">
    <property type="term" value="F:metal ion binding"/>
    <property type="evidence" value="ECO:0007669"/>
    <property type="project" value="UniProtKB-KW"/>
</dbReference>
<evidence type="ECO:0000313" key="6">
    <source>
        <dbReference type="EMBL" id="OGE76092.1"/>
    </source>
</evidence>
<dbReference type="GO" id="GO:0003824">
    <property type="term" value="F:catalytic activity"/>
    <property type="evidence" value="ECO:0007669"/>
    <property type="project" value="UniProtKB-ARBA"/>
</dbReference>
<dbReference type="EMBL" id="MFEG01000018">
    <property type="protein sequence ID" value="OGE76092.1"/>
    <property type="molecule type" value="Genomic_DNA"/>
</dbReference>
<comment type="cofactor">
    <cofactor evidence="1">
        <name>Mg(2+)</name>
        <dbReference type="ChEBI" id="CHEBI:18420"/>
    </cofactor>
</comment>
<dbReference type="Pfam" id="PF00702">
    <property type="entry name" value="Hydrolase"/>
    <property type="match status" value="1"/>
</dbReference>
<evidence type="ECO:0000256" key="4">
    <source>
        <dbReference type="ARBA" id="ARBA00022842"/>
    </source>
</evidence>
<evidence type="ECO:0008006" key="8">
    <source>
        <dbReference type="Google" id="ProtNLM"/>
    </source>
</evidence>
<comment type="caution">
    <text evidence="6">The sequence shown here is derived from an EMBL/GenBank/DDBJ whole genome shotgun (WGS) entry which is preliminary data.</text>
</comment>
<protein>
    <recommendedName>
        <fullName evidence="8">HAD family phosphatase</fullName>
    </recommendedName>
</protein>
<evidence type="ECO:0000256" key="2">
    <source>
        <dbReference type="ARBA" id="ARBA00006171"/>
    </source>
</evidence>
<comment type="similarity">
    <text evidence="2">Belongs to the HAD-like hydrolase superfamily. CbbY/CbbZ/Gph/YieH family.</text>
</comment>
<sequence length="222" mass="25682">MRYKGIIFDFNGVLLWDEKWHKRAWNEVAKRLLGREIGEQEFKELRGRTNKDWFEYLFKRRPQRPELQNLIDEKEQKYRDIAIRQKDFRLSPGAEQLLFLLKKSDVPMTIATSSEIGNVKFFFEHLGLENWFPLDKEVFDNGTFRGKPAPDIYLLAAKKIGLPPEECIVVEDAKSGISAARSAGIGKIIAFAHDGNESELQALPEVKKVIQNLGEITLEDFE</sequence>
<dbReference type="SUPFAM" id="SSF56784">
    <property type="entry name" value="HAD-like"/>
    <property type="match status" value="1"/>
</dbReference>
<evidence type="ECO:0000256" key="1">
    <source>
        <dbReference type="ARBA" id="ARBA00001946"/>
    </source>
</evidence>
<dbReference type="InterPro" id="IPR006439">
    <property type="entry name" value="HAD-SF_hydro_IA"/>
</dbReference>
<dbReference type="InterPro" id="IPR051600">
    <property type="entry name" value="Beta-PGM-like"/>
</dbReference>
<dbReference type="PRINTS" id="PR00413">
    <property type="entry name" value="HADHALOGNASE"/>
</dbReference>
<accession>A0A1F5NEX0</accession>
<evidence type="ECO:0000256" key="5">
    <source>
        <dbReference type="ARBA" id="ARBA00023277"/>
    </source>
</evidence>
<keyword evidence="3" id="KW-0479">Metal-binding</keyword>
<proteinExistence type="inferred from homology"/>
<dbReference type="SFLD" id="SFLDG01129">
    <property type="entry name" value="C1.5:_HAD__Beta-PGM__Phosphata"/>
    <property type="match status" value="1"/>
</dbReference>
<dbReference type="NCBIfam" id="TIGR01509">
    <property type="entry name" value="HAD-SF-IA-v3"/>
    <property type="match status" value="1"/>
</dbReference>
<dbReference type="Proteomes" id="UP000176547">
    <property type="component" value="Unassembled WGS sequence"/>
</dbReference>
<dbReference type="Gene3D" id="3.40.50.1000">
    <property type="entry name" value="HAD superfamily/HAD-like"/>
    <property type="match status" value="1"/>
</dbReference>
<evidence type="ECO:0000313" key="7">
    <source>
        <dbReference type="Proteomes" id="UP000176547"/>
    </source>
</evidence>
<dbReference type="InterPro" id="IPR023214">
    <property type="entry name" value="HAD_sf"/>
</dbReference>